<keyword evidence="2" id="KW-0472">Membrane</keyword>
<evidence type="ECO:0000313" key="4">
    <source>
        <dbReference type="EMBL" id="MBW7581029.1"/>
    </source>
</evidence>
<keyword evidence="4" id="KW-0645">Protease</keyword>
<dbReference type="GO" id="GO:0008237">
    <property type="term" value="F:metallopeptidase activity"/>
    <property type="evidence" value="ECO:0007669"/>
    <property type="project" value="UniProtKB-KW"/>
</dbReference>
<evidence type="ECO:0000313" key="5">
    <source>
        <dbReference type="Proteomes" id="UP000767465"/>
    </source>
</evidence>
<dbReference type="InterPro" id="IPR003675">
    <property type="entry name" value="Rce1/LyrA-like_dom"/>
</dbReference>
<proteinExistence type="inferred from homology"/>
<feature type="transmembrane region" description="Helical" evidence="2">
    <location>
        <begin position="105"/>
        <end position="123"/>
    </location>
</feature>
<feature type="transmembrane region" description="Helical" evidence="2">
    <location>
        <begin position="221"/>
        <end position="238"/>
    </location>
</feature>
<accession>A0ABS7DSP0</accession>
<feature type="transmembrane region" description="Helical" evidence="2">
    <location>
        <begin position="41"/>
        <end position="62"/>
    </location>
</feature>
<gene>
    <name evidence="4" type="ORF">KV696_01455</name>
</gene>
<keyword evidence="2" id="KW-1133">Transmembrane helix</keyword>
<dbReference type="InterPro" id="IPR042150">
    <property type="entry name" value="MmRce1-like"/>
</dbReference>
<dbReference type="PANTHER" id="PTHR35797">
    <property type="entry name" value="PROTEASE-RELATED"/>
    <property type="match status" value="1"/>
</dbReference>
<dbReference type="RefSeq" id="WP_219966650.1">
    <property type="nucleotide sequence ID" value="NZ_JAHXBZ010000001.1"/>
</dbReference>
<feature type="transmembrane region" description="Helical" evidence="2">
    <location>
        <begin position="198"/>
        <end position="215"/>
    </location>
</feature>
<feature type="transmembrane region" description="Helical" evidence="2">
    <location>
        <begin position="144"/>
        <end position="165"/>
    </location>
</feature>
<sequence length="253" mass="29485">MTEIDKRNLKNYLYCTFGITYIAWGILAIFTQSHIFGLETIIGRTLHIVGALGPAIASGFYLKRNNLKFKHFVFSKKENSSIYFIIHLLAILILFSVSSLELNGVSIYLMPLFFIQLIFFGGGHEELGWRGILQPLLDKKYTYWQSNLIVGSIWGIWHLPLWFIVGESHQGFPFILFFIYTLFLSFVLGLLYRQTKSVGYCLLFHAFANLLNLYFVLKINLIFIIIFITYLIYTILASNRRVIELVRKQHFKI</sequence>
<dbReference type="Proteomes" id="UP000767465">
    <property type="component" value="Unassembled WGS sequence"/>
</dbReference>
<feature type="transmembrane region" description="Helical" evidence="2">
    <location>
        <begin position="171"/>
        <end position="191"/>
    </location>
</feature>
<comment type="caution">
    <text evidence="4">The sequence shown here is derived from an EMBL/GenBank/DDBJ whole genome shotgun (WGS) entry which is preliminary data.</text>
</comment>
<feature type="transmembrane region" description="Helical" evidence="2">
    <location>
        <begin position="82"/>
        <end position="99"/>
    </location>
</feature>
<reference evidence="4 5" key="1">
    <citation type="submission" date="2021-07" db="EMBL/GenBank/DDBJ databases">
        <title>Streptococcus humanmilk sp.nov.,a novel bacteria of streptococcus.</title>
        <authorList>
            <person name="Han F."/>
        </authorList>
    </citation>
    <scope>NUCLEOTIDE SEQUENCE [LARGE SCALE GENOMIC DNA]</scope>
    <source>
        <strain evidence="4 5">IMAU99125</strain>
    </source>
</reference>
<comment type="similarity">
    <text evidence="1">Belongs to the UPF0177 family.</text>
</comment>
<dbReference type="Pfam" id="PF02517">
    <property type="entry name" value="Rce1-like"/>
    <property type="match status" value="1"/>
</dbReference>
<dbReference type="PANTHER" id="PTHR35797:SF1">
    <property type="entry name" value="PROTEASE"/>
    <property type="match status" value="1"/>
</dbReference>
<evidence type="ECO:0000256" key="1">
    <source>
        <dbReference type="ARBA" id="ARBA00009067"/>
    </source>
</evidence>
<name>A0ABS7DSP0_9STRE</name>
<evidence type="ECO:0000256" key="2">
    <source>
        <dbReference type="SAM" id="Phobius"/>
    </source>
</evidence>
<protein>
    <submittedName>
        <fullName evidence="4">CPBP family intramembrane metalloprotease</fullName>
    </submittedName>
</protein>
<keyword evidence="2" id="KW-0812">Transmembrane</keyword>
<evidence type="ECO:0000259" key="3">
    <source>
        <dbReference type="Pfam" id="PF02517"/>
    </source>
</evidence>
<dbReference type="EMBL" id="JAHXBZ010000001">
    <property type="protein sequence ID" value="MBW7581029.1"/>
    <property type="molecule type" value="Genomic_DNA"/>
</dbReference>
<keyword evidence="4" id="KW-0378">Hydrolase</keyword>
<feature type="transmembrane region" description="Helical" evidence="2">
    <location>
        <begin position="12"/>
        <end position="35"/>
    </location>
</feature>
<feature type="domain" description="CAAX prenyl protease 2/Lysostaphin resistance protein A-like" evidence="3">
    <location>
        <begin position="111"/>
        <end position="211"/>
    </location>
</feature>
<keyword evidence="4" id="KW-0482">Metalloprotease</keyword>
<keyword evidence="5" id="KW-1185">Reference proteome</keyword>
<organism evidence="4 5">
    <name type="scientific">Streptococcus humanilactis</name>
    <dbReference type="NCBI Taxonomy" id="2841061"/>
    <lineage>
        <taxon>Bacteria</taxon>
        <taxon>Bacillati</taxon>
        <taxon>Bacillota</taxon>
        <taxon>Bacilli</taxon>
        <taxon>Lactobacillales</taxon>
        <taxon>Streptococcaceae</taxon>
        <taxon>Streptococcus</taxon>
        <taxon>Streptococcus mitis group</taxon>
    </lineage>
</organism>